<name>A0A098ED51_9ZZZZ</name>
<protein>
    <submittedName>
        <fullName evidence="2">Uncharacterized protein</fullName>
    </submittedName>
</protein>
<keyword evidence="1" id="KW-1133">Transmembrane helix</keyword>
<accession>A0A098ED51</accession>
<gene>
    <name evidence="2" type="ORF">MSIBF_A30002</name>
</gene>
<keyword evidence="1" id="KW-0812">Transmembrane</keyword>
<reference evidence="2" key="1">
    <citation type="submission" date="2014-09" db="EMBL/GenBank/DDBJ databases">
        <authorList>
            <person name="Probst J Alexander"/>
        </authorList>
    </citation>
    <scope>NUCLEOTIDE SEQUENCE</scope>
</reference>
<proteinExistence type="predicted"/>
<evidence type="ECO:0000313" key="2">
    <source>
        <dbReference type="EMBL" id="CEG12955.1"/>
    </source>
</evidence>
<dbReference type="EMBL" id="CCXY01000223">
    <property type="protein sequence ID" value="CEG12955.1"/>
    <property type="molecule type" value="Genomic_DNA"/>
</dbReference>
<feature type="transmembrane region" description="Helical" evidence="1">
    <location>
        <begin position="20"/>
        <end position="40"/>
    </location>
</feature>
<organism evidence="2">
    <name type="scientific">groundwater metagenome</name>
    <dbReference type="NCBI Taxonomy" id="717931"/>
    <lineage>
        <taxon>unclassified sequences</taxon>
        <taxon>metagenomes</taxon>
        <taxon>ecological metagenomes</taxon>
    </lineage>
</organism>
<sequence length="68" mass="8309">MAIKSKNLKKKVTIQPPKKLKVNFLTFLNFFEIFTGKFLYSLNSYKKRKVEKKFKNVTREPEKRKRHF</sequence>
<evidence type="ECO:0000256" key="1">
    <source>
        <dbReference type="SAM" id="Phobius"/>
    </source>
</evidence>
<dbReference type="AlphaFoldDB" id="A0A098ED51"/>
<keyword evidence="1" id="KW-0472">Membrane</keyword>